<evidence type="ECO:0000256" key="2">
    <source>
        <dbReference type="ARBA" id="ARBA00005537"/>
    </source>
</evidence>
<dbReference type="GO" id="GO:0009611">
    <property type="term" value="P:response to wounding"/>
    <property type="evidence" value="ECO:0007669"/>
    <property type="project" value="TreeGrafter"/>
</dbReference>
<name>A0A3Q3WVA5_MOLML</name>
<dbReference type="PANTHER" id="PTHR12186:SF3">
    <property type="entry name" value="FGFR1 ONCOGENE PARTNER 2"/>
    <property type="match status" value="1"/>
</dbReference>
<comment type="subcellular location">
    <subcellularLocation>
        <location evidence="1">Cytoplasm</location>
    </subcellularLocation>
</comment>
<protein>
    <recommendedName>
        <fullName evidence="9">FGFR1 oncogene partner 2</fullName>
    </recommendedName>
</protein>
<dbReference type="STRING" id="94237.ENSMMOP00000013269"/>
<reference evidence="7" key="2">
    <citation type="submission" date="2025-09" db="UniProtKB">
        <authorList>
            <consortium name="Ensembl"/>
        </authorList>
    </citation>
    <scope>IDENTIFICATION</scope>
</reference>
<evidence type="ECO:0000313" key="8">
    <source>
        <dbReference type="Proteomes" id="UP000261620"/>
    </source>
</evidence>
<proteinExistence type="inferred from homology"/>
<dbReference type="Proteomes" id="UP000261620">
    <property type="component" value="Unplaced"/>
</dbReference>
<dbReference type="Pfam" id="PF05769">
    <property type="entry name" value="SIKE"/>
    <property type="match status" value="1"/>
</dbReference>
<evidence type="ECO:0000256" key="4">
    <source>
        <dbReference type="ARBA" id="ARBA00023054"/>
    </source>
</evidence>
<keyword evidence="3" id="KW-0963">Cytoplasm</keyword>
<keyword evidence="8" id="KW-1185">Reference proteome</keyword>
<comment type="similarity">
    <text evidence="2">Belongs to the SIKE family.</text>
</comment>
<dbReference type="AlphaFoldDB" id="A0A3Q3WVA5"/>
<evidence type="ECO:0000256" key="6">
    <source>
        <dbReference type="SAM" id="MobiDB-lite"/>
    </source>
</evidence>
<dbReference type="GO" id="GO:0005737">
    <property type="term" value="C:cytoplasm"/>
    <property type="evidence" value="ECO:0007669"/>
    <property type="project" value="UniProtKB-SubCell"/>
</dbReference>
<evidence type="ECO:0008006" key="9">
    <source>
        <dbReference type="Google" id="ProtNLM"/>
    </source>
</evidence>
<accession>A0A3Q3WVA5</accession>
<organism evidence="7 8">
    <name type="scientific">Mola mola</name>
    <name type="common">Ocean sunfish</name>
    <name type="synonym">Tetraodon mola</name>
    <dbReference type="NCBI Taxonomy" id="94237"/>
    <lineage>
        <taxon>Eukaryota</taxon>
        <taxon>Metazoa</taxon>
        <taxon>Chordata</taxon>
        <taxon>Craniata</taxon>
        <taxon>Vertebrata</taxon>
        <taxon>Euteleostomi</taxon>
        <taxon>Actinopterygii</taxon>
        <taxon>Neopterygii</taxon>
        <taxon>Teleostei</taxon>
        <taxon>Neoteleostei</taxon>
        <taxon>Acanthomorphata</taxon>
        <taxon>Eupercaria</taxon>
        <taxon>Tetraodontiformes</taxon>
        <taxon>Molidae</taxon>
        <taxon>Mola</taxon>
    </lineage>
</organism>
<feature type="coiled-coil region" evidence="5">
    <location>
        <begin position="12"/>
        <end position="90"/>
    </location>
</feature>
<dbReference type="InterPro" id="IPR008555">
    <property type="entry name" value="SIKE"/>
</dbReference>
<dbReference type="OMA" id="KYRQHTE"/>
<feature type="region of interest" description="Disordered" evidence="6">
    <location>
        <begin position="195"/>
        <end position="215"/>
    </location>
</feature>
<evidence type="ECO:0000256" key="3">
    <source>
        <dbReference type="ARBA" id="ARBA00022490"/>
    </source>
</evidence>
<keyword evidence="4 5" id="KW-0175">Coiled coil</keyword>
<feature type="compositionally biased region" description="Polar residues" evidence="6">
    <location>
        <begin position="197"/>
        <end position="215"/>
    </location>
</feature>
<reference evidence="7" key="1">
    <citation type="submission" date="2025-08" db="UniProtKB">
        <authorList>
            <consortium name="Ensembl"/>
        </authorList>
    </citation>
    <scope>IDENTIFICATION</scope>
</reference>
<evidence type="ECO:0000313" key="7">
    <source>
        <dbReference type="Ensembl" id="ENSMMOP00000013269.1"/>
    </source>
</evidence>
<dbReference type="Ensembl" id="ENSMMOT00000013486.1">
    <property type="protein sequence ID" value="ENSMMOP00000013269.1"/>
    <property type="gene ID" value="ENSMMOG00000010182.1"/>
</dbReference>
<evidence type="ECO:0000256" key="5">
    <source>
        <dbReference type="SAM" id="Coils"/>
    </source>
</evidence>
<evidence type="ECO:0000256" key="1">
    <source>
        <dbReference type="ARBA" id="ARBA00004496"/>
    </source>
</evidence>
<dbReference type="PANTHER" id="PTHR12186">
    <property type="entry name" value="SIKE FAMILY MEMBER"/>
    <property type="match status" value="1"/>
</dbReference>
<sequence>MNCSLEKVLADAKSLVERLRNHDNAAEMLIEQTTSLNKRVEAMKQQYQEEIDSLNMVARHRPRSSLVLGIQQENRQIRELQQENKLRTSLEEHQSALELIMTKYREQVFRLLMASKRDDPAIVTQLKEQHTTEMQAHIDKINEMATVMRKAIEVDEGRTCEEEERIKQLELENSGLRELLGISREAFMILKREDASENTSLSPLLTSSDVSSRKN</sequence>